<dbReference type="EMBL" id="ADBJ01000028">
    <property type="protein sequence ID" value="EFA80866.1"/>
    <property type="molecule type" value="Genomic_DNA"/>
</dbReference>
<sequence length="255" mass="29224">MSHLERNYFYALVVINFLLAVSVIGSIAGDWYHVTTDVEYDVGKSTYDLYRNKYTSSGLRSSVYYVNESGINICKFFIGIGFVQYLGLVCFIVSAIALLVSYRTCHKRALNVNRIFVILMSLFEIISVISFIAVNKVFESSGMCSYGGSYCDRFFGSSSTNGYTQSWGPSIGWFFGLVTIFLCIFNNSFVSSRYKEIHKHEHCHSGDQVSLIQNQTAIYPQGYQPQYQHQQPYQPQYQYQQPPQPYQSQYNTSKQ</sequence>
<evidence type="ECO:0000256" key="1">
    <source>
        <dbReference type="SAM" id="MobiDB-lite"/>
    </source>
</evidence>
<evidence type="ECO:0000313" key="4">
    <source>
        <dbReference type="Proteomes" id="UP000001396"/>
    </source>
</evidence>
<keyword evidence="2" id="KW-1133">Transmembrane helix</keyword>
<protein>
    <submittedName>
        <fullName evidence="3">Uncharacterized protein</fullName>
    </submittedName>
</protein>
<dbReference type="GeneID" id="31361937"/>
<comment type="caution">
    <text evidence="3">The sequence shown here is derived from an EMBL/GenBank/DDBJ whole genome shotgun (WGS) entry which is preliminary data.</text>
</comment>
<keyword evidence="2" id="KW-0812">Transmembrane</keyword>
<evidence type="ECO:0000256" key="2">
    <source>
        <dbReference type="SAM" id="Phobius"/>
    </source>
</evidence>
<name>D3BD74_HETP5</name>
<feature type="transmembrane region" description="Helical" evidence="2">
    <location>
        <begin position="171"/>
        <end position="190"/>
    </location>
</feature>
<reference evidence="3 4" key="1">
    <citation type="journal article" date="2011" name="Genome Res.">
        <title>Phylogeny-wide analysis of social amoeba genomes highlights ancient origins for complex intercellular communication.</title>
        <authorList>
            <person name="Heidel A.J."/>
            <person name="Lawal H.M."/>
            <person name="Felder M."/>
            <person name="Schilde C."/>
            <person name="Helps N.R."/>
            <person name="Tunggal B."/>
            <person name="Rivero F."/>
            <person name="John U."/>
            <person name="Schleicher M."/>
            <person name="Eichinger L."/>
            <person name="Platzer M."/>
            <person name="Noegel A.A."/>
            <person name="Schaap P."/>
            <person name="Gloeckner G."/>
        </authorList>
    </citation>
    <scope>NUCLEOTIDE SEQUENCE [LARGE SCALE GENOMIC DNA]</scope>
    <source>
        <strain evidence="4">ATCC 26659 / Pp 5 / PN500</strain>
    </source>
</reference>
<feature type="region of interest" description="Disordered" evidence="1">
    <location>
        <begin position="230"/>
        <end position="255"/>
    </location>
</feature>
<feature type="transmembrane region" description="Helical" evidence="2">
    <location>
        <begin position="112"/>
        <end position="133"/>
    </location>
</feature>
<gene>
    <name evidence="3" type="ORF">PPL_06455</name>
</gene>
<dbReference type="Proteomes" id="UP000001396">
    <property type="component" value="Unassembled WGS sequence"/>
</dbReference>
<keyword evidence="2" id="KW-0472">Membrane</keyword>
<organism evidence="3 4">
    <name type="scientific">Heterostelium pallidum (strain ATCC 26659 / Pp 5 / PN500)</name>
    <name type="common">Cellular slime mold</name>
    <name type="synonym">Polysphondylium pallidum</name>
    <dbReference type="NCBI Taxonomy" id="670386"/>
    <lineage>
        <taxon>Eukaryota</taxon>
        <taxon>Amoebozoa</taxon>
        <taxon>Evosea</taxon>
        <taxon>Eumycetozoa</taxon>
        <taxon>Dictyostelia</taxon>
        <taxon>Acytosteliales</taxon>
        <taxon>Acytosteliaceae</taxon>
        <taxon>Heterostelium</taxon>
    </lineage>
</organism>
<feature type="transmembrane region" description="Helical" evidence="2">
    <location>
        <begin position="7"/>
        <end position="28"/>
    </location>
</feature>
<feature type="transmembrane region" description="Helical" evidence="2">
    <location>
        <begin position="76"/>
        <end position="100"/>
    </location>
</feature>
<dbReference type="RefSeq" id="XP_020432985.1">
    <property type="nucleotide sequence ID" value="XM_020577311.1"/>
</dbReference>
<accession>D3BD74</accession>
<dbReference type="InParanoid" id="D3BD74"/>
<dbReference type="AlphaFoldDB" id="D3BD74"/>
<evidence type="ECO:0000313" key="3">
    <source>
        <dbReference type="EMBL" id="EFA80866.1"/>
    </source>
</evidence>
<keyword evidence="4" id="KW-1185">Reference proteome</keyword>
<proteinExistence type="predicted"/>